<dbReference type="SUPFAM" id="SSF52047">
    <property type="entry name" value="RNI-like"/>
    <property type="match status" value="1"/>
</dbReference>
<feature type="region of interest" description="Disordered" evidence="1">
    <location>
        <begin position="33"/>
        <end position="52"/>
    </location>
</feature>
<protein>
    <submittedName>
        <fullName evidence="2">Uncharacterized protein</fullName>
    </submittedName>
</protein>
<name>A0A9P7KR50_9HYPO</name>
<evidence type="ECO:0000256" key="1">
    <source>
        <dbReference type="SAM" id="MobiDB-lite"/>
    </source>
</evidence>
<sequence length="398" mass="45606">MKNLHGLLAMRPDLGHHCKSLCFIFKEDPQPYDSRYETDEDSGEDGEGKRPQNYIEFPQTALLNDIYGLMANVRDFQVDVTDLTEKMPEISQALASMPRLTRLYIMGDVEYLPLVRQIATLPSESMLETLDISCTTAIECFQDEYEAQQATMLQELQSYAGTGPFTRLLTGFPLGPELLVPLVAWPKRLERLALQINSGITRYTPQNVPLQPILDTQKQSLTHLCIEGNYGPGLKGFDLRDFPRLEYLALTDSVFSHFDVFHDRRIAPELNARIFAPRLRSFLWVLPRGGTIRRPKIKDFFSDKHEERLRYVLQTALHLKEQSKNTGDWHFKRIWVQSSVMSPDPLGQEARRNFENDLRRIDALNDEFGPLGISVRHLPFAKSSTNGDNADGYGWWIG</sequence>
<gene>
    <name evidence="2" type="ORF">KAF25_002047</name>
</gene>
<dbReference type="EMBL" id="JAGPUO010000011">
    <property type="protein sequence ID" value="KAG5659488.1"/>
    <property type="molecule type" value="Genomic_DNA"/>
</dbReference>
<evidence type="ECO:0000313" key="2">
    <source>
        <dbReference type="EMBL" id="KAG5659488.1"/>
    </source>
</evidence>
<reference evidence="2" key="1">
    <citation type="submission" date="2021-04" db="EMBL/GenBank/DDBJ databases">
        <title>Draft genome of Fusarium avenaceum strain F156N33, isolated from an atmospheric sample in Virginia.</title>
        <authorList>
            <person name="Yang S."/>
            <person name="Vinatzer B.A."/>
            <person name="Coleman J."/>
        </authorList>
    </citation>
    <scope>NUCLEOTIDE SEQUENCE</scope>
    <source>
        <strain evidence="2">F156N33</strain>
    </source>
</reference>
<comment type="caution">
    <text evidence="2">The sequence shown here is derived from an EMBL/GenBank/DDBJ whole genome shotgun (WGS) entry which is preliminary data.</text>
</comment>
<dbReference type="Proteomes" id="UP000782241">
    <property type="component" value="Unassembled WGS sequence"/>
</dbReference>
<organism evidence="2 3">
    <name type="scientific">Fusarium avenaceum</name>
    <dbReference type="NCBI Taxonomy" id="40199"/>
    <lineage>
        <taxon>Eukaryota</taxon>
        <taxon>Fungi</taxon>
        <taxon>Dikarya</taxon>
        <taxon>Ascomycota</taxon>
        <taxon>Pezizomycotina</taxon>
        <taxon>Sordariomycetes</taxon>
        <taxon>Hypocreomycetidae</taxon>
        <taxon>Hypocreales</taxon>
        <taxon>Nectriaceae</taxon>
        <taxon>Fusarium</taxon>
        <taxon>Fusarium tricinctum species complex</taxon>
    </lineage>
</organism>
<evidence type="ECO:0000313" key="3">
    <source>
        <dbReference type="Proteomes" id="UP000782241"/>
    </source>
</evidence>
<keyword evidence="3" id="KW-1185">Reference proteome</keyword>
<proteinExistence type="predicted"/>
<accession>A0A9P7KR50</accession>
<dbReference type="AlphaFoldDB" id="A0A9P7KR50"/>